<dbReference type="Pfam" id="PF00067">
    <property type="entry name" value="p450"/>
    <property type="match status" value="1"/>
</dbReference>
<evidence type="ECO:0000313" key="11">
    <source>
        <dbReference type="EMBL" id="TEB29714.1"/>
    </source>
</evidence>
<name>A0A4Y7T6Y3_COPMI</name>
<dbReference type="GO" id="GO:0004497">
    <property type="term" value="F:monooxygenase activity"/>
    <property type="evidence" value="ECO:0007669"/>
    <property type="project" value="UniProtKB-KW"/>
</dbReference>
<evidence type="ECO:0000256" key="2">
    <source>
        <dbReference type="ARBA" id="ARBA00005179"/>
    </source>
</evidence>
<accession>A0A4Y7T6Y3</accession>
<comment type="similarity">
    <text evidence="3 10">Belongs to the cytochrome P450 family.</text>
</comment>
<evidence type="ECO:0000313" key="12">
    <source>
        <dbReference type="Proteomes" id="UP000298030"/>
    </source>
</evidence>
<comment type="cofactor">
    <cofactor evidence="1 9">
        <name>heme</name>
        <dbReference type="ChEBI" id="CHEBI:30413"/>
    </cofactor>
</comment>
<dbReference type="SUPFAM" id="SSF48264">
    <property type="entry name" value="Cytochrome P450"/>
    <property type="match status" value="1"/>
</dbReference>
<evidence type="ECO:0000256" key="1">
    <source>
        <dbReference type="ARBA" id="ARBA00001971"/>
    </source>
</evidence>
<dbReference type="PANTHER" id="PTHR46300:SF7">
    <property type="entry name" value="P450, PUTATIVE (EUROFUNG)-RELATED"/>
    <property type="match status" value="1"/>
</dbReference>
<dbReference type="Gene3D" id="1.10.630.10">
    <property type="entry name" value="Cytochrome P450"/>
    <property type="match status" value="1"/>
</dbReference>
<gene>
    <name evidence="11" type="ORF">FA13DRAFT_1734513</name>
</gene>
<dbReference type="InterPro" id="IPR002401">
    <property type="entry name" value="Cyt_P450_E_grp-I"/>
</dbReference>
<evidence type="ECO:0000256" key="6">
    <source>
        <dbReference type="ARBA" id="ARBA00023002"/>
    </source>
</evidence>
<dbReference type="GO" id="GO:0016705">
    <property type="term" value="F:oxidoreductase activity, acting on paired donors, with incorporation or reduction of molecular oxygen"/>
    <property type="evidence" value="ECO:0007669"/>
    <property type="project" value="InterPro"/>
</dbReference>
<dbReference type="GO" id="GO:0020037">
    <property type="term" value="F:heme binding"/>
    <property type="evidence" value="ECO:0007669"/>
    <property type="project" value="InterPro"/>
</dbReference>
<dbReference type="STRING" id="71717.A0A4Y7T6Y3"/>
<keyword evidence="4 9" id="KW-0349">Heme</keyword>
<reference evidence="11 12" key="1">
    <citation type="journal article" date="2019" name="Nat. Ecol. Evol.">
        <title>Megaphylogeny resolves global patterns of mushroom evolution.</title>
        <authorList>
            <person name="Varga T."/>
            <person name="Krizsan K."/>
            <person name="Foldi C."/>
            <person name="Dima B."/>
            <person name="Sanchez-Garcia M."/>
            <person name="Sanchez-Ramirez S."/>
            <person name="Szollosi G.J."/>
            <person name="Szarkandi J.G."/>
            <person name="Papp V."/>
            <person name="Albert L."/>
            <person name="Andreopoulos W."/>
            <person name="Angelini C."/>
            <person name="Antonin V."/>
            <person name="Barry K.W."/>
            <person name="Bougher N.L."/>
            <person name="Buchanan P."/>
            <person name="Buyck B."/>
            <person name="Bense V."/>
            <person name="Catcheside P."/>
            <person name="Chovatia M."/>
            <person name="Cooper J."/>
            <person name="Damon W."/>
            <person name="Desjardin D."/>
            <person name="Finy P."/>
            <person name="Geml J."/>
            <person name="Haridas S."/>
            <person name="Hughes K."/>
            <person name="Justo A."/>
            <person name="Karasinski D."/>
            <person name="Kautmanova I."/>
            <person name="Kiss B."/>
            <person name="Kocsube S."/>
            <person name="Kotiranta H."/>
            <person name="LaButti K.M."/>
            <person name="Lechner B.E."/>
            <person name="Liimatainen K."/>
            <person name="Lipzen A."/>
            <person name="Lukacs Z."/>
            <person name="Mihaltcheva S."/>
            <person name="Morgado L.N."/>
            <person name="Niskanen T."/>
            <person name="Noordeloos M.E."/>
            <person name="Ohm R.A."/>
            <person name="Ortiz-Santana B."/>
            <person name="Ovrebo C."/>
            <person name="Racz N."/>
            <person name="Riley R."/>
            <person name="Savchenko A."/>
            <person name="Shiryaev A."/>
            <person name="Soop K."/>
            <person name="Spirin V."/>
            <person name="Szebenyi C."/>
            <person name="Tomsovsky M."/>
            <person name="Tulloss R.E."/>
            <person name="Uehling J."/>
            <person name="Grigoriev I.V."/>
            <person name="Vagvolgyi C."/>
            <person name="Papp T."/>
            <person name="Martin F.M."/>
            <person name="Miettinen O."/>
            <person name="Hibbett D.S."/>
            <person name="Nagy L.G."/>
        </authorList>
    </citation>
    <scope>NUCLEOTIDE SEQUENCE [LARGE SCALE GENOMIC DNA]</scope>
    <source>
        <strain evidence="11 12">FP101781</strain>
    </source>
</reference>
<keyword evidence="8 10" id="KW-0503">Monooxygenase</keyword>
<comment type="caution">
    <text evidence="11">The sequence shown here is derived from an EMBL/GenBank/DDBJ whole genome shotgun (WGS) entry which is preliminary data.</text>
</comment>
<dbReference type="InterPro" id="IPR017972">
    <property type="entry name" value="Cyt_P450_CS"/>
</dbReference>
<keyword evidence="12" id="KW-1185">Reference proteome</keyword>
<sequence>MATVIFDFLHSVLGAHVGWGDQQVRLSLLLLLAFTTLALHPILRKSKRNPQGLPLPPGPKGVPVFGNLFQIAQGTQSGPWHLYNGWAKEYDSDLIYVEAMGQPVLVLNTLQAATDLMERRSPNYSDRLLPPALTMLKPGLGLTGMTYGPLWKANRRAFHQYYNKNVVQKYQPIIEHQTMAFLRRLNAKPKEFMEVTKYLFGSVIVQISYGLSDPVAYENLVDAAETIVRGFSEVLEPGRFWVDIFPILRYVPAWFPGAGWKRKLKGIEEVCKQVRQGTFDDAMERAKLGIQSDYPSVAGQLIEKLPPMDDPSYAYEESVARNATLVAYIAGADTTVSSAHGLYIALVNNPDVQRRAQEELDTVIGKCRLPKPSDIPRLPYIRAIVKELSRWFNVIPLGIPHICHDDDEYRGYFIPKGTMVMGNSWAIMHDAARFDDPLEFKPERYLKDGKPNPDALDPEAASFGYGRRICPGRHLSNESLTYMTASLLSVFNVVSAKDAGGNEIPARLQTGPGFIVTPMPFEIDIVPRSKEHVALLNEF</sequence>
<evidence type="ECO:0000256" key="3">
    <source>
        <dbReference type="ARBA" id="ARBA00010617"/>
    </source>
</evidence>
<dbReference type="GO" id="GO:0005506">
    <property type="term" value="F:iron ion binding"/>
    <property type="evidence" value="ECO:0007669"/>
    <property type="project" value="InterPro"/>
</dbReference>
<dbReference type="Proteomes" id="UP000298030">
    <property type="component" value="Unassembled WGS sequence"/>
</dbReference>
<comment type="pathway">
    <text evidence="2">Secondary metabolite biosynthesis.</text>
</comment>
<dbReference type="PRINTS" id="PR00463">
    <property type="entry name" value="EP450I"/>
</dbReference>
<dbReference type="PROSITE" id="PS00086">
    <property type="entry name" value="CYTOCHROME_P450"/>
    <property type="match status" value="1"/>
</dbReference>
<dbReference type="InterPro" id="IPR050364">
    <property type="entry name" value="Cytochrome_P450_fung"/>
</dbReference>
<evidence type="ECO:0000256" key="5">
    <source>
        <dbReference type="ARBA" id="ARBA00022723"/>
    </source>
</evidence>
<proteinExistence type="inferred from homology"/>
<dbReference type="OrthoDB" id="2789670at2759"/>
<keyword evidence="6 10" id="KW-0560">Oxidoreductase</keyword>
<dbReference type="AlphaFoldDB" id="A0A4Y7T6Y3"/>
<organism evidence="11 12">
    <name type="scientific">Coprinellus micaceus</name>
    <name type="common">Glistening ink-cap mushroom</name>
    <name type="synonym">Coprinus micaceus</name>
    <dbReference type="NCBI Taxonomy" id="71717"/>
    <lineage>
        <taxon>Eukaryota</taxon>
        <taxon>Fungi</taxon>
        <taxon>Dikarya</taxon>
        <taxon>Basidiomycota</taxon>
        <taxon>Agaricomycotina</taxon>
        <taxon>Agaricomycetes</taxon>
        <taxon>Agaricomycetidae</taxon>
        <taxon>Agaricales</taxon>
        <taxon>Agaricineae</taxon>
        <taxon>Psathyrellaceae</taxon>
        <taxon>Coprinellus</taxon>
    </lineage>
</organism>
<dbReference type="CDD" id="cd11065">
    <property type="entry name" value="CYP64-like"/>
    <property type="match status" value="1"/>
</dbReference>
<dbReference type="InterPro" id="IPR001128">
    <property type="entry name" value="Cyt_P450"/>
</dbReference>
<evidence type="ECO:0000256" key="10">
    <source>
        <dbReference type="RuleBase" id="RU000461"/>
    </source>
</evidence>
<protein>
    <submittedName>
        <fullName evidence="11">O-methylsterigmatocystin oxidoreductase</fullName>
    </submittedName>
</protein>
<dbReference type="InterPro" id="IPR036396">
    <property type="entry name" value="Cyt_P450_sf"/>
</dbReference>
<evidence type="ECO:0000256" key="9">
    <source>
        <dbReference type="PIRSR" id="PIRSR602401-1"/>
    </source>
</evidence>
<dbReference type="PANTHER" id="PTHR46300">
    <property type="entry name" value="P450, PUTATIVE (EUROFUNG)-RELATED-RELATED"/>
    <property type="match status" value="1"/>
</dbReference>
<keyword evidence="7 9" id="KW-0408">Iron</keyword>
<evidence type="ECO:0000256" key="4">
    <source>
        <dbReference type="ARBA" id="ARBA00022617"/>
    </source>
</evidence>
<keyword evidence="5 9" id="KW-0479">Metal-binding</keyword>
<dbReference type="EMBL" id="QPFP01000026">
    <property type="protein sequence ID" value="TEB29714.1"/>
    <property type="molecule type" value="Genomic_DNA"/>
</dbReference>
<feature type="binding site" description="axial binding residue" evidence="9">
    <location>
        <position position="470"/>
    </location>
    <ligand>
        <name>heme</name>
        <dbReference type="ChEBI" id="CHEBI:30413"/>
    </ligand>
    <ligandPart>
        <name>Fe</name>
        <dbReference type="ChEBI" id="CHEBI:18248"/>
    </ligandPart>
</feature>
<evidence type="ECO:0000256" key="8">
    <source>
        <dbReference type="ARBA" id="ARBA00023033"/>
    </source>
</evidence>
<evidence type="ECO:0000256" key="7">
    <source>
        <dbReference type="ARBA" id="ARBA00023004"/>
    </source>
</evidence>